<evidence type="ECO:0000256" key="1">
    <source>
        <dbReference type="SAM" id="MobiDB-lite"/>
    </source>
</evidence>
<name>A0A5B7JI16_PORTR</name>
<dbReference type="EMBL" id="VSRR010096498">
    <property type="protein sequence ID" value="MPC93896.1"/>
    <property type="molecule type" value="Genomic_DNA"/>
</dbReference>
<dbReference type="Proteomes" id="UP000324222">
    <property type="component" value="Unassembled WGS sequence"/>
</dbReference>
<feature type="compositionally biased region" description="Basic and acidic residues" evidence="1">
    <location>
        <begin position="1"/>
        <end position="10"/>
    </location>
</feature>
<evidence type="ECO:0000313" key="3">
    <source>
        <dbReference type="Proteomes" id="UP000324222"/>
    </source>
</evidence>
<accession>A0A5B7JI16</accession>
<keyword evidence="3" id="KW-1185">Reference proteome</keyword>
<gene>
    <name evidence="2" type="ORF">E2C01_089041</name>
</gene>
<dbReference type="AlphaFoldDB" id="A0A5B7JI16"/>
<feature type="compositionally biased region" description="Acidic residues" evidence="1">
    <location>
        <begin position="11"/>
        <end position="24"/>
    </location>
</feature>
<feature type="region of interest" description="Disordered" evidence="1">
    <location>
        <begin position="1"/>
        <end position="42"/>
    </location>
</feature>
<proteinExistence type="predicted"/>
<reference evidence="2 3" key="1">
    <citation type="submission" date="2019-05" db="EMBL/GenBank/DDBJ databases">
        <title>Another draft genome of Portunus trituberculatus and its Hox gene families provides insights of decapod evolution.</title>
        <authorList>
            <person name="Jeong J.-H."/>
            <person name="Song I."/>
            <person name="Kim S."/>
            <person name="Choi T."/>
            <person name="Kim D."/>
            <person name="Ryu S."/>
            <person name="Kim W."/>
        </authorList>
    </citation>
    <scope>NUCLEOTIDE SEQUENCE [LARGE SCALE GENOMIC DNA]</scope>
    <source>
        <tissue evidence="2">Muscle</tissue>
    </source>
</reference>
<protein>
    <submittedName>
        <fullName evidence="2">Uncharacterized protein</fullName>
    </submittedName>
</protein>
<sequence>MKVKERHSEEDKDQDNELVEEEVEKEEKQQEKEEEEEKEECGLYSTTLLLTTPRYPPTTLHHVKYCALNSVSP</sequence>
<comment type="caution">
    <text evidence="2">The sequence shown here is derived from an EMBL/GenBank/DDBJ whole genome shotgun (WGS) entry which is preliminary data.</text>
</comment>
<organism evidence="2 3">
    <name type="scientific">Portunus trituberculatus</name>
    <name type="common">Swimming crab</name>
    <name type="synonym">Neptunus trituberculatus</name>
    <dbReference type="NCBI Taxonomy" id="210409"/>
    <lineage>
        <taxon>Eukaryota</taxon>
        <taxon>Metazoa</taxon>
        <taxon>Ecdysozoa</taxon>
        <taxon>Arthropoda</taxon>
        <taxon>Crustacea</taxon>
        <taxon>Multicrustacea</taxon>
        <taxon>Malacostraca</taxon>
        <taxon>Eumalacostraca</taxon>
        <taxon>Eucarida</taxon>
        <taxon>Decapoda</taxon>
        <taxon>Pleocyemata</taxon>
        <taxon>Brachyura</taxon>
        <taxon>Eubrachyura</taxon>
        <taxon>Portunoidea</taxon>
        <taxon>Portunidae</taxon>
        <taxon>Portuninae</taxon>
        <taxon>Portunus</taxon>
    </lineage>
</organism>
<evidence type="ECO:0000313" key="2">
    <source>
        <dbReference type="EMBL" id="MPC93896.1"/>
    </source>
</evidence>